<feature type="region of interest" description="Disordered" evidence="1">
    <location>
        <begin position="302"/>
        <end position="377"/>
    </location>
</feature>
<dbReference type="EMBL" id="KZ996959">
    <property type="protein sequence ID" value="RKO88075.1"/>
    <property type="molecule type" value="Genomic_DNA"/>
</dbReference>
<evidence type="ECO:0000313" key="2">
    <source>
        <dbReference type="EMBL" id="RKO88075.1"/>
    </source>
</evidence>
<organism evidence="2 3">
    <name type="scientific">Blyttiomyces helicus</name>
    <dbReference type="NCBI Taxonomy" id="388810"/>
    <lineage>
        <taxon>Eukaryota</taxon>
        <taxon>Fungi</taxon>
        <taxon>Fungi incertae sedis</taxon>
        <taxon>Chytridiomycota</taxon>
        <taxon>Chytridiomycota incertae sedis</taxon>
        <taxon>Chytridiomycetes</taxon>
        <taxon>Chytridiomycetes incertae sedis</taxon>
        <taxon>Blyttiomyces</taxon>
    </lineage>
</organism>
<evidence type="ECO:0000256" key="1">
    <source>
        <dbReference type="SAM" id="MobiDB-lite"/>
    </source>
</evidence>
<keyword evidence="3" id="KW-1185">Reference proteome</keyword>
<feature type="compositionally biased region" description="Pro residues" evidence="1">
    <location>
        <begin position="308"/>
        <end position="325"/>
    </location>
</feature>
<feature type="compositionally biased region" description="Pro residues" evidence="1">
    <location>
        <begin position="488"/>
        <end position="519"/>
    </location>
</feature>
<dbReference type="AlphaFoldDB" id="A0A4P9W995"/>
<feature type="compositionally biased region" description="Pro residues" evidence="1">
    <location>
        <begin position="356"/>
        <end position="368"/>
    </location>
</feature>
<feature type="region of interest" description="Disordered" evidence="1">
    <location>
        <begin position="463"/>
        <end position="523"/>
    </location>
</feature>
<evidence type="ECO:0000313" key="3">
    <source>
        <dbReference type="Proteomes" id="UP000269721"/>
    </source>
</evidence>
<dbReference type="Proteomes" id="UP000269721">
    <property type="component" value="Unassembled WGS sequence"/>
</dbReference>
<protein>
    <submittedName>
        <fullName evidence="2">Uncharacterized protein</fullName>
    </submittedName>
</protein>
<reference evidence="3" key="1">
    <citation type="journal article" date="2018" name="Nat. Microbiol.">
        <title>Leveraging single-cell genomics to expand the fungal tree of life.</title>
        <authorList>
            <person name="Ahrendt S.R."/>
            <person name="Quandt C.A."/>
            <person name="Ciobanu D."/>
            <person name="Clum A."/>
            <person name="Salamov A."/>
            <person name="Andreopoulos B."/>
            <person name="Cheng J.F."/>
            <person name="Woyke T."/>
            <person name="Pelin A."/>
            <person name="Henrissat B."/>
            <person name="Reynolds N.K."/>
            <person name="Benny G.L."/>
            <person name="Smith M.E."/>
            <person name="James T.Y."/>
            <person name="Grigoriev I.V."/>
        </authorList>
    </citation>
    <scope>NUCLEOTIDE SEQUENCE [LARGE SCALE GENOMIC DNA]</scope>
</reference>
<name>A0A4P9W995_9FUNG</name>
<feature type="region of interest" description="Disordered" evidence="1">
    <location>
        <begin position="206"/>
        <end position="245"/>
    </location>
</feature>
<accession>A0A4P9W995</accession>
<sequence>MRTARKDAGGEEGPTTFFRGEKWDWREWVENACKINAGCGQRSQAGVERELEVVLPGPQDATREMRKLGESTTCSSCGVPFRNPYGREPRQDGLQHQAGEETGLLCEPVKNRRESEEWTSTQKKTPHAKRKPTEEVFSHVCNVVSIVKLNPLCRQQWSFVCMHVCFLPGFGFEQRGAPVATAETAGVDACGCCSLVQLLRSDRRPQRRTACGASGKSSGRSVAGWMAPSDNCLEEPPKEEGEALAPRPESTLLAPLVADNWLPPGKMSSPAQQPLRNLPRLPRLKKLTAALARLLRFRSPSKRSLQILPPPQQPKLLSPPSPQPSAPLSAPQDSGLDDLEPPSLETLLRQGHWPTPQDPPTPLFPLPPATTDAADRRRSRASIATFIYKDTDSGFGSVERPCSADAGRACGEEGVVTAPWVLVWNARGEEGGGEGVRVMGEEEEEEGDDDGDAGVETVEVETLESDVETVSVETLESDLEKASAMPTVNPPSLPVALPPTTPSSPLPSLPSSSPPPSPPSRGIRAFFSRVRAGLKRDSPAPTFNPVSVSLAPIPVPNPRGCLSMDIDRLIPPSNSRSCASLDLARIGGVMRTRFIL</sequence>
<proteinExistence type="predicted"/>
<gene>
    <name evidence="2" type="ORF">BDK51DRAFT_45831</name>
</gene>